<name>A0A1Q2CDT3_9ACTN</name>
<gene>
    <name evidence="2" type="ORF">RPIT_05245</name>
</gene>
<dbReference type="RefSeq" id="WP_077341302.1">
    <property type="nucleotide sequence ID" value="NZ_CP019605.1"/>
</dbReference>
<accession>A0A1Q2CDT3</accession>
<sequence length="78" mass="8854">MVDESTDQPLGEPLREVSDERMDDGYRRDEFGFRIDDQGHRVDEEGNRINADGEKIDIYGDGEGGDMPVPPIPPRLHQ</sequence>
<organism evidence="2 3">
    <name type="scientific">Tessaracoccus flavus</name>
    <dbReference type="NCBI Taxonomy" id="1610493"/>
    <lineage>
        <taxon>Bacteria</taxon>
        <taxon>Bacillati</taxon>
        <taxon>Actinomycetota</taxon>
        <taxon>Actinomycetes</taxon>
        <taxon>Propionibacteriales</taxon>
        <taxon>Propionibacteriaceae</taxon>
        <taxon>Tessaracoccus</taxon>
    </lineage>
</organism>
<feature type="compositionally biased region" description="Basic and acidic residues" evidence="1">
    <location>
        <begin position="13"/>
        <end position="25"/>
    </location>
</feature>
<proteinExistence type="predicted"/>
<feature type="region of interest" description="Disordered" evidence="1">
    <location>
        <begin position="54"/>
        <end position="78"/>
    </location>
</feature>
<dbReference type="Proteomes" id="UP000188324">
    <property type="component" value="Chromosome"/>
</dbReference>
<dbReference type="EMBL" id="CP019605">
    <property type="protein sequence ID" value="AQP44292.1"/>
    <property type="molecule type" value="Genomic_DNA"/>
</dbReference>
<evidence type="ECO:0000313" key="2">
    <source>
        <dbReference type="EMBL" id="AQP44292.1"/>
    </source>
</evidence>
<evidence type="ECO:0000256" key="1">
    <source>
        <dbReference type="SAM" id="MobiDB-lite"/>
    </source>
</evidence>
<dbReference type="AlphaFoldDB" id="A0A1Q2CDT3"/>
<evidence type="ECO:0000313" key="3">
    <source>
        <dbReference type="Proteomes" id="UP000188324"/>
    </source>
</evidence>
<feature type="compositionally biased region" description="Pro residues" evidence="1">
    <location>
        <begin position="68"/>
        <end position="78"/>
    </location>
</feature>
<reference evidence="2 3" key="1">
    <citation type="journal article" date="2016" name="Int. J. Syst. Evol. Microbiol.">
        <title>Tessaracoccus flavus sp. nov., isolated from the drainage system of a lindane-producing factory.</title>
        <authorList>
            <person name="Kumari R."/>
            <person name="Singh P."/>
            <person name="Schumann P."/>
            <person name="Lal R."/>
        </authorList>
    </citation>
    <scope>NUCLEOTIDE SEQUENCE [LARGE SCALE GENOMIC DNA]</scope>
    <source>
        <strain evidence="2 3">RP1T</strain>
    </source>
</reference>
<keyword evidence="3" id="KW-1185">Reference proteome</keyword>
<dbReference type="KEGG" id="tfl:RPIT_05245"/>
<dbReference type="STRING" id="1610493.RPIT_05245"/>
<feature type="region of interest" description="Disordered" evidence="1">
    <location>
        <begin position="1"/>
        <end position="25"/>
    </location>
</feature>
<protein>
    <submittedName>
        <fullName evidence="2">Uncharacterized protein</fullName>
    </submittedName>
</protein>